<evidence type="ECO:0000256" key="2">
    <source>
        <dbReference type="ARBA" id="ARBA00022491"/>
    </source>
</evidence>
<comment type="subcellular location">
    <subcellularLocation>
        <location evidence="7">Cytoplasm</location>
    </subcellularLocation>
</comment>
<dbReference type="InterPro" id="IPR009718">
    <property type="entry name" value="Rex_DNA-bd_C_dom"/>
</dbReference>
<dbReference type="NCBIfam" id="NF003993">
    <property type="entry name" value="PRK05472.2-2"/>
    <property type="match status" value="1"/>
</dbReference>
<dbReference type="GO" id="GO:0005737">
    <property type="term" value="C:cytoplasm"/>
    <property type="evidence" value="ECO:0007669"/>
    <property type="project" value="UniProtKB-SubCell"/>
</dbReference>
<keyword evidence="4 7" id="KW-0520">NAD</keyword>
<dbReference type="PANTHER" id="PTHR35786">
    <property type="entry name" value="REDOX-SENSING TRANSCRIPTIONAL REPRESSOR REX"/>
    <property type="match status" value="1"/>
</dbReference>
<dbReference type="NCBIfam" id="NF003995">
    <property type="entry name" value="PRK05472.2-4"/>
    <property type="match status" value="1"/>
</dbReference>
<dbReference type="HAMAP" id="MF_01131">
    <property type="entry name" value="Rex"/>
    <property type="match status" value="1"/>
</dbReference>
<dbReference type="InterPro" id="IPR003781">
    <property type="entry name" value="CoA-bd"/>
</dbReference>
<proteinExistence type="inferred from homology"/>
<dbReference type="AlphaFoldDB" id="A0A1T4QBF0"/>
<evidence type="ECO:0000313" key="9">
    <source>
        <dbReference type="EMBL" id="SKA01025.1"/>
    </source>
</evidence>
<dbReference type="Pfam" id="PF06971">
    <property type="entry name" value="Put_DNA-bind_N"/>
    <property type="match status" value="1"/>
</dbReference>
<dbReference type="InterPro" id="IPR036388">
    <property type="entry name" value="WH-like_DNA-bd_sf"/>
</dbReference>
<comment type="function">
    <text evidence="7">Modulates transcription in response to changes in cellular NADH/NAD(+) redox state.</text>
</comment>
<reference evidence="10" key="1">
    <citation type="submission" date="2017-02" db="EMBL/GenBank/DDBJ databases">
        <authorList>
            <person name="Varghese N."/>
            <person name="Submissions S."/>
        </authorList>
    </citation>
    <scope>NUCLEOTIDE SEQUENCE [LARGE SCALE GENOMIC DNA]</scope>
    <source>
        <strain evidence="10">ATCC BAA-73</strain>
    </source>
</reference>
<protein>
    <recommendedName>
        <fullName evidence="7">Redox-sensing transcriptional repressor Rex</fullName>
    </recommendedName>
</protein>
<dbReference type="STRING" id="142842.SAMN02745118_02494"/>
<evidence type="ECO:0000256" key="6">
    <source>
        <dbReference type="ARBA" id="ARBA00023163"/>
    </source>
</evidence>
<dbReference type="Gene3D" id="1.10.10.10">
    <property type="entry name" value="Winged helix-like DNA-binding domain superfamily/Winged helix DNA-binding domain"/>
    <property type="match status" value="1"/>
</dbReference>
<dbReference type="Proteomes" id="UP000190625">
    <property type="component" value="Unassembled WGS sequence"/>
</dbReference>
<dbReference type="SUPFAM" id="SSF51735">
    <property type="entry name" value="NAD(P)-binding Rossmann-fold domains"/>
    <property type="match status" value="1"/>
</dbReference>
<dbReference type="Pfam" id="PF02629">
    <property type="entry name" value="CoA_binding"/>
    <property type="match status" value="1"/>
</dbReference>
<keyword evidence="3 7" id="KW-0805">Transcription regulation</keyword>
<dbReference type="EMBL" id="FUWM01000026">
    <property type="protein sequence ID" value="SKA01025.1"/>
    <property type="molecule type" value="Genomic_DNA"/>
</dbReference>
<evidence type="ECO:0000256" key="7">
    <source>
        <dbReference type="HAMAP-Rule" id="MF_01131"/>
    </source>
</evidence>
<dbReference type="NCBIfam" id="NF003994">
    <property type="entry name" value="PRK05472.2-3"/>
    <property type="match status" value="1"/>
</dbReference>
<evidence type="ECO:0000256" key="1">
    <source>
        <dbReference type="ARBA" id="ARBA00022490"/>
    </source>
</evidence>
<comment type="subunit">
    <text evidence="7">Homodimer.</text>
</comment>
<dbReference type="GO" id="GO:0003677">
    <property type="term" value="F:DNA binding"/>
    <property type="evidence" value="ECO:0007669"/>
    <property type="project" value="UniProtKB-UniRule"/>
</dbReference>
<dbReference type="InterPro" id="IPR036390">
    <property type="entry name" value="WH_DNA-bd_sf"/>
</dbReference>
<dbReference type="InterPro" id="IPR022876">
    <property type="entry name" value="Tscrpt_rep_Rex"/>
</dbReference>
<dbReference type="NCBIfam" id="NF003996">
    <property type="entry name" value="PRK05472.2-5"/>
    <property type="match status" value="1"/>
</dbReference>
<evidence type="ECO:0000256" key="5">
    <source>
        <dbReference type="ARBA" id="ARBA00023125"/>
    </source>
</evidence>
<evidence type="ECO:0000259" key="8">
    <source>
        <dbReference type="SMART" id="SM00881"/>
    </source>
</evidence>
<evidence type="ECO:0000256" key="4">
    <source>
        <dbReference type="ARBA" id="ARBA00023027"/>
    </source>
</evidence>
<keyword evidence="6 7" id="KW-0804">Transcription</keyword>
<gene>
    <name evidence="7" type="primary">rex</name>
    <name evidence="9" type="ORF">SAMN02745118_02494</name>
</gene>
<keyword evidence="10" id="KW-1185">Reference proteome</keyword>
<dbReference type="Gene3D" id="3.40.50.720">
    <property type="entry name" value="NAD(P)-binding Rossmann-like Domain"/>
    <property type="match status" value="1"/>
</dbReference>
<dbReference type="GO" id="GO:0051775">
    <property type="term" value="P:response to redox state"/>
    <property type="evidence" value="ECO:0007669"/>
    <property type="project" value="InterPro"/>
</dbReference>
<dbReference type="SMART" id="SM00881">
    <property type="entry name" value="CoA_binding"/>
    <property type="match status" value="1"/>
</dbReference>
<dbReference type="RefSeq" id="WP_078810917.1">
    <property type="nucleotide sequence ID" value="NZ_FUWM01000026.1"/>
</dbReference>
<dbReference type="OrthoDB" id="9784760at2"/>
<organism evidence="9 10">
    <name type="scientific">Selenihalanaerobacter shriftii</name>
    <dbReference type="NCBI Taxonomy" id="142842"/>
    <lineage>
        <taxon>Bacteria</taxon>
        <taxon>Bacillati</taxon>
        <taxon>Bacillota</taxon>
        <taxon>Clostridia</taxon>
        <taxon>Halanaerobiales</taxon>
        <taxon>Halobacteroidaceae</taxon>
        <taxon>Selenihalanaerobacter</taxon>
    </lineage>
</organism>
<sequence>MKDKTVPDSVIRRLPLYLRVLEELKAKGTEIVSSQQLEDRIGLKATQFRKDLTYFGEFGVRGVGYEVDDLLNRLKKICGLNEEKTAILIGAGHIGTALGNFNQVNNNCKVRIKAIFDKDEDKVGSTIGQIEIQHTDKLPQMIDELDPQIGIIAVPARAAHEITDILIENDMKVLLNFAPVHLDIPDDVYLQGVDLTLELQNLLYYSQNVVE</sequence>
<dbReference type="InterPro" id="IPR058236">
    <property type="entry name" value="Rex_actinobacterial-type"/>
</dbReference>
<keyword evidence="5 7" id="KW-0238">DNA-binding</keyword>
<dbReference type="GO" id="GO:0003700">
    <property type="term" value="F:DNA-binding transcription factor activity"/>
    <property type="evidence" value="ECO:0007669"/>
    <property type="project" value="UniProtKB-UniRule"/>
</dbReference>
<dbReference type="GO" id="GO:0045892">
    <property type="term" value="P:negative regulation of DNA-templated transcription"/>
    <property type="evidence" value="ECO:0007669"/>
    <property type="project" value="InterPro"/>
</dbReference>
<evidence type="ECO:0000313" key="10">
    <source>
        <dbReference type="Proteomes" id="UP000190625"/>
    </source>
</evidence>
<feature type="binding site" evidence="7">
    <location>
        <begin position="90"/>
        <end position="95"/>
    </location>
    <ligand>
        <name>NAD(+)</name>
        <dbReference type="ChEBI" id="CHEBI:57540"/>
    </ligand>
</feature>
<evidence type="ECO:0000256" key="3">
    <source>
        <dbReference type="ARBA" id="ARBA00023015"/>
    </source>
</evidence>
<keyword evidence="2 7" id="KW-0678">Repressor</keyword>
<name>A0A1T4QBF0_9FIRM</name>
<dbReference type="NCBIfam" id="NF003989">
    <property type="entry name" value="PRK05472.1-3"/>
    <property type="match status" value="1"/>
</dbReference>
<dbReference type="InterPro" id="IPR036291">
    <property type="entry name" value="NAD(P)-bd_dom_sf"/>
</dbReference>
<dbReference type="PANTHER" id="PTHR35786:SF1">
    <property type="entry name" value="REDOX-SENSING TRANSCRIPTIONAL REPRESSOR REX 1"/>
    <property type="match status" value="1"/>
</dbReference>
<accession>A0A1T4QBF0</accession>
<keyword evidence="1 7" id="KW-0963">Cytoplasm</keyword>
<feature type="DNA-binding region" description="H-T-H motif" evidence="7">
    <location>
        <begin position="16"/>
        <end position="55"/>
    </location>
</feature>
<dbReference type="SUPFAM" id="SSF46785">
    <property type="entry name" value="Winged helix' DNA-binding domain"/>
    <property type="match status" value="1"/>
</dbReference>
<feature type="domain" description="CoA-binding" evidence="8">
    <location>
        <begin position="79"/>
        <end position="181"/>
    </location>
</feature>
<comment type="similarity">
    <text evidence="7">Belongs to the transcriptional regulatory Rex family.</text>
</comment>